<dbReference type="InterPro" id="IPR007969">
    <property type="entry name" value="DUF732"/>
</dbReference>
<keyword evidence="1" id="KW-0732">Signal</keyword>
<feature type="chain" id="PRO_5015465274" description="DUF732 domain-containing protein" evidence="1">
    <location>
        <begin position="22"/>
        <end position="109"/>
    </location>
</feature>
<organism evidence="3 4">
    <name type="scientific">Mycobacterium numidiamassiliense</name>
    <dbReference type="NCBI Taxonomy" id="1841861"/>
    <lineage>
        <taxon>Bacteria</taxon>
        <taxon>Bacillati</taxon>
        <taxon>Actinomycetota</taxon>
        <taxon>Actinomycetes</taxon>
        <taxon>Mycobacteriales</taxon>
        <taxon>Mycobacteriaceae</taxon>
        <taxon>Mycobacterium</taxon>
    </lineage>
</organism>
<gene>
    <name evidence="3" type="ORF">MNAB215_5838</name>
</gene>
<reference evidence="3 4" key="1">
    <citation type="submission" date="2017-01" db="EMBL/GenBank/DDBJ databases">
        <authorList>
            <consortium name="Urmite Genomes"/>
        </authorList>
    </citation>
    <scope>NUCLEOTIDE SEQUENCE [LARGE SCALE GENOMIC DNA]</scope>
    <source>
        <strain evidence="3 4">AB215</strain>
    </source>
</reference>
<dbReference type="Proteomes" id="UP000240424">
    <property type="component" value="Unassembled WGS sequence"/>
</dbReference>
<proteinExistence type="predicted"/>
<dbReference type="RefSeq" id="WP_077081837.1">
    <property type="nucleotide sequence ID" value="NZ_FUEZ01000004.1"/>
</dbReference>
<accession>A0A2U3PIN8</accession>
<sequence>MMLALVSSVFVSGALAGPASADPFLTKDELNFIGAVAPEGYGGDVYATVRAGHEVCSLLDQGLTHVAIQRFVADTFSDRRQNADYYAALFSQYASYNLCPRHIGEFGQV</sequence>
<evidence type="ECO:0000259" key="2">
    <source>
        <dbReference type="Pfam" id="PF05305"/>
    </source>
</evidence>
<evidence type="ECO:0000313" key="4">
    <source>
        <dbReference type="Proteomes" id="UP000240424"/>
    </source>
</evidence>
<dbReference type="Pfam" id="PF05305">
    <property type="entry name" value="DUF732"/>
    <property type="match status" value="1"/>
</dbReference>
<dbReference type="AlphaFoldDB" id="A0A2U3PIN8"/>
<name>A0A2U3PIN8_9MYCO</name>
<keyword evidence="4" id="KW-1185">Reference proteome</keyword>
<evidence type="ECO:0000313" key="3">
    <source>
        <dbReference type="EMBL" id="SPM43612.1"/>
    </source>
</evidence>
<dbReference type="EMBL" id="FUEZ01000004">
    <property type="protein sequence ID" value="SPM43612.1"/>
    <property type="molecule type" value="Genomic_DNA"/>
</dbReference>
<evidence type="ECO:0000256" key="1">
    <source>
        <dbReference type="SAM" id="SignalP"/>
    </source>
</evidence>
<feature type="signal peptide" evidence="1">
    <location>
        <begin position="1"/>
        <end position="21"/>
    </location>
</feature>
<protein>
    <recommendedName>
        <fullName evidence="2">DUF732 domain-containing protein</fullName>
    </recommendedName>
</protein>
<dbReference type="OrthoDB" id="4734115at2"/>
<feature type="domain" description="DUF732" evidence="2">
    <location>
        <begin position="31"/>
        <end position="100"/>
    </location>
</feature>